<keyword evidence="1" id="KW-0732">Signal</keyword>
<organism evidence="2 3">
    <name type="scientific">Stenomitos frigidus AS-A4</name>
    <dbReference type="NCBI Taxonomy" id="2933935"/>
    <lineage>
        <taxon>Bacteria</taxon>
        <taxon>Bacillati</taxon>
        <taxon>Cyanobacteriota</taxon>
        <taxon>Cyanophyceae</taxon>
        <taxon>Leptolyngbyales</taxon>
        <taxon>Leptolyngbyaceae</taxon>
        <taxon>Stenomitos</taxon>
    </lineage>
</organism>
<dbReference type="EMBL" id="JAMPLM010000051">
    <property type="protein sequence ID" value="MEP1062063.1"/>
    <property type="molecule type" value="Genomic_DNA"/>
</dbReference>
<dbReference type="Gene3D" id="3.40.50.1240">
    <property type="entry name" value="Phosphoglycerate mutase-like"/>
    <property type="match status" value="1"/>
</dbReference>
<dbReference type="Pfam" id="PF00300">
    <property type="entry name" value="His_Phos_1"/>
    <property type="match status" value="1"/>
</dbReference>
<dbReference type="Proteomes" id="UP001476950">
    <property type="component" value="Unassembled WGS sequence"/>
</dbReference>
<reference evidence="2 3" key="1">
    <citation type="submission" date="2022-04" db="EMBL/GenBank/DDBJ databases">
        <title>Positive selection, recombination, and allopatry shape intraspecific diversity of widespread and dominant cyanobacteria.</title>
        <authorList>
            <person name="Wei J."/>
            <person name="Shu W."/>
            <person name="Hu C."/>
        </authorList>
    </citation>
    <scope>NUCLEOTIDE SEQUENCE [LARGE SCALE GENOMIC DNA]</scope>
    <source>
        <strain evidence="2 3">AS-A4</strain>
    </source>
</reference>
<dbReference type="SUPFAM" id="SSF53254">
    <property type="entry name" value="Phosphoglycerate mutase-like"/>
    <property type="match status" value="1"/>
</dbReference>
<proteinExistence type="predicted"/>
<gene>
    <name evidence="2" type="ORF">NDI38_27180</name>
</gene>
<evidence type="ECO:0000256" key="1">
    <source>
        <dbReference type="SAM" id="SignalP"/>
    </source>
</evidence>
<feature type="chain" id="PRO_5046631779" evidence="1">
    <location>
        <begin position="26"/>
        <end position="211"/>
    </location>
</feature>
<feature type="signal peptide" evidence="1">
    <location>
        <begin position="1"/>
        <end position="25"/>
    </location>
</feature>
<dbReference type="PROSITE" id="PS51257">
    <property type="entry name" value="PROKAR_LIPOPROTEIN"/>
    <property type="match status" value="1"/>
</dbReference>
<evidence type="ECO:0000313" key="2">
    <source>
        <dbReference type="EMBL" id="MEP1062063.1"/>
    </source>
</evidence>
<accession>A0ABV0KS49</accession>
<name>A0ABV0KS49_9CYAN</name>
<dbReference type="InterPro" id="IPR013078">
    <property type="entry name" value="His_Pase_superF_clade-1"/>
</dbReference>
<sequence length="211" mass="23121">MQPKQPVYTKRVLLILAISVATAWASACVTRSDERSNAAPVRQTQTSSLWTQLQSGDGYVVMMRHTLAPGVGDPSNFQLNDCSTQRNLSATGRQQAERIGKAFRDRKIPIASVRSSQWCRCLETAKLLNLKPVQAFPPLNSFFNNASTKKQQTEAVRRLILASRTTQGVTILVTHQVNITALTNRVPASGESIVLRAKGQTIDVVGQLPPP</sequence>
<comment type="caution">
    <text evidence="2">The sequence shown here is derived from an EMBL/GenBank/DDBJ whole genome shotgun (WGS) entry which is preliminary data.</text>
</comment>
<protein>
    <submittedName>
        <fullName evidence="2">Histidine phosphatase family protein</fullName>
    </submittedName>
</protein>
<dbReference type="InterPro" id="IPR029033">
    <property type="entry name" value="His_PPase_superfam"/>
</dbReference>
<dbReference type="RefSeq" id="WP_190449454.1">
    <property type="nucleotide sequence ID" value="NZ_JAMPLM010000051.1"/>
</dbReference>
<dbReference type="CDD" id="cd07040">
    <property type="entry name" value="HP"/>
    <property type="match status" value="1"/>
</dbReference>
<keyword evidence="3" id="KW-1185">Reference proteome</keyword>
<evidence type="ECO:0000313" key="3">
    <source>
        <dbReference type="Proteomes" id="UP001476950"/>
    </source>
</evidence>